<dbReference type="GeneID" id="14889011"/>
<reference evidence="2 3" key="1">
    <citation type="submission" date="2012-10" db="EMBL/GenBank/DDBJ databases">
        <authorList>
            <person name="Zafar N."/>
            <person name="Inman J."/>
            <person name="Hall N."/>
            <person name="Lorenzi H."/>
            <person name="Caler E."/>
        </authorList>
    </citation>
    <scope>NUCLEOTIDE SEQUENCE [LARGE SCALE GENOMIC DNA]</scope>
    <source>
        <strain evidence="2 3">IP1</strain>
    </source>
</reference>
<evidence type="ECO:0000313" key="2">
    <source>
        <dbReference type="EMBL" id="ELP90082.1"/>
    </source>
</evidence>
<evidence type="ECO:0000313" key="3">
    <source>
        <dbReference type="Proteomes" id="UP000014680"/>
    </source>
</evidence>
<dbReference type="InterPro" id="IPR008936">
    <property type="entry name" value="Rho_GTPase_activation_prot"/>
</dbReference>
<feature type="transmembrane region" description="Helical" evidence="1">
    <location>
        <begin position="169"/>
        <end position="190"/>
    </location>
</feature>
<evidence type="ECO:0008006" key="4">
    <source>
        <dbReference type="Google" id="ProtNLM"/>
    </source>
</evidence>
<dbReference type="Gene3D" id="1.10.506.10">
    <property type="entry name" value="GTPase Activation - p120gap, domain 1"/>
    <property type="match status" value="1"/>
</dbReference>
<dbReference type="Proteomes" id="UP000014680">
    <property type="component" value="Unassembled WGS sequence"/>
</dbReference>
<accession>A0A0A1U6Q7</accession>
<keyword evidence="1" id="KW-0472">Membrane</keyword>
<dbReference type="OMA" id="KENIMYH"/>
<dbReference type="SUPFAM" id="SSF48350">
    <property type="entry name" value="GTPase activation domain, GAP"/>
    <property type="match status" value="1"/>
</dbReference>
<dbReference type="KEGG" id="eiv:EIN_404960"/>
<keyword evidence="1" id="KW-1133">Transmembrane helix</keyword>
<gene>
    <name evidence="2" type="ORF">EIN_404960</name>
</gene>
<protein>
    <recommendedName>
        <fullName evidence="4">Ras-GAP domain-containing protein</fullName>
    </recommendedName>
</protein>
<keyword evidence="3" id="KW-1185">Reference proteome</keyword>
<dbReference type="VEuPathDB" id="AmoebaDB:EIN_404960"/>
<dbReference type="RefSeq" id="XP_004256853.1">
    <property type="nucleotide sequence ID" value="XM_004256805.1"/>
</dbReference>
<proteinExistence type="predicted"/>
<sequence length="391" mass="44917">MSTVVKPLPFGNKYIFDKLLFQENSLLLSSYFDVIISPAHLPEFKTYSRLLVEYFIAEGSICDLFREVAQHDVDQNTVEVHNFRTQSSILRLFVEYSTLFLTEFAKNALQDVLQKLILDQSVQTEELTNLLKGGVAESLKYIPMHVIRTLQIIEEEVAKKQTGQIKTTWVYVNLFFLVFLCPLLNTPQLFVEGISQKDISLNEQRISQFSQFVAQTIRNGKGIKGVSVMVNETIAFLKEPVSISLSKLGINMVEQTRLHPALAQVFLDHKDYVYNYLIINEKNVKVSSVFLTAIEPSQVKMNEIEALKNLDRLLFAYNGRYEKRVQDVLKDNNTLSAYIYQLSQKIKYINEQIEEELLTKQRLQRELKMCGKSGRSEDSLSNSSSMSSFTN</sequence>
<keyword evidence="1" id="KW-0812">Transmembrane</keyword>
<dbReference type="EMBL" id="KB206537">
    <property type="protein sequence ID" value="ELP90082.1"/>
    <property type="molecule type" value="Genomic_DNA"/>
</dbReference>
<organism evidence="2 3">
    <name type="scientific">Entamoeba invadens IP1</name>
    <dbReference type="NCBI Taxonomy" id="370355"/>
    <lineage>
        <taxon>Eukaryota</taxon>
        <taxon>Amoebozoa</taxon>
        <taxon>Evosea</taxon>
        <taxon>Archamoebae</taxon>
        <taxon>Mastigamoebida</taxon>
        <taxon>Entamoebidae</taxon>
        <taxon>Entamoeba</taxon>
    </lineage>
</organism>
<dbReference type="AlphaFoldDB" id="A0A0A1U6Q7"/>
<dbReference type="OrthoDB" id="29394at2759"/>
<name>A0A0A1U6Q7_ENTIV</name>
<evidence type="ECO:0000256" key="1">
    <source>
        <dbReference type="SAM" id="Phobius"/>
    </source>
</evidence>